<evidence type="ECO:0000256" key="5">
    <source>
        <dbReference type="ARBA" id="ARBA00022989"/>
    </source>
</evidence>
<evidence type="ECO:0000256" key="6">
    <source>
        <dbReference type="ARBA" id="ARBA00023136"/>
    </source>
</evidence>
<feature type="transmembrane region" description="Helical" evidence="7">
    <location>
        <begin position="167"/>
        <end position="187"/>
    </location>
</feature>
<dbReference type="EMBL" id="LFMI01000185">
    <property type="protein sequence ID" value="OTA01237.1"/>
    <property type="molecule type" value="Genomic_DNA"/>
</dbReference>
<dbReference type="PANTHER" id="PTHR43341">
    <property type="entry name" value="AMINO ACID PERMEASE"/>
    <property type="match status" value="1"/>
</dbReference>
<feature type="transmembrane region" description="Helical" evidence="7">
    <location>
        <begin position="414"/>
        <end position="440"/>
    </location>
</feature>
<feature type="transmembrane region" description="Helical" evidence="7">
    <location>
        <begin position="328"/>
        <end position="355"/>
    </location>
</feature>
<dbReference type="Gene3D" id="1.20.1740.10">
    <property type="entry name" value="Amino acid/polyamine transporter I"/>
    <property type="match status" value="1"/>
</dbReference>
<keyword evidence="5 7" id="KW-1133">Transmembrane helix</keyword>
<keyword evidence="4" id="KW-0029">Amino-acid transport</keyword>
<proteinExistence type="predicted"/>
<dbReference type="Pfam" id="PF00324">
    <property type="entry name" value="AA_permease"/>
    <property type="match status" value="1"/>
</dbReference>
<dbReference type="GO" id="GO:0016020">
    <property type="term" value="C:membrane"/>
    <property type="evidence" value="ECO:0007669"/>
    <property type="project" value="UniProtKB-SubCell"/>
</dbReference>
<dbReference type="PANTHER" id="PTHR43341:SF9">
    <property type="entry name" value="DICARBOXYLIC AMINO ACID PERMEASE"/>
    <property type="match status" value="1"/>
</dbReference>
<protein>
    <submittedName>
        <fullName evidence="9">Amino acid permease Dip5</fullName>
    </submittedName>
</protein>
<evidence type="ECO:0000256" key="3">
    <source>
        <dbReference type="ARBA" id="ARBA00022692"/>
    </source>
</evidence>
<evidence type="ECO:0000256" key="1">
    <source>
        <dbReference type="ARBA" id="ARBA00004141"/>
    </source>
</evidence>
<evidence type="ECO:0000256" key="4">
    <source>
        <dbReference type="ARBA" id="ARBA00022970"/>
    </source>
</evidence>
<evidence type="ECO:0000313" key="9">
    <source>
        <dbReference type="EMBL" id="OTA01237.1"/>
    </source>
</evidence>
<gene>
    <name evidence="9" type="ORF">A9Z42_0015520</name>
</gene>
<sequence length="570" mass="61926">MSDRDDGLYAHQASPVYGQDPEKNSTRAGNYENVHIHGLETSASTSLHRGLKARHISMIAIGGALGTGLIIGTGKSLAQAGPGSLLISYAAIGILVAVIMSSLGEMAAYLPLAGFSSYAARYCSPSLGFATGYTYLGKYLVITPNQLTAASLVIQYWCPREKVNPGVWIAIFLVVILLVNGIGIAKFGEIEFWLSSVKVLVMLGIIIFAIVIACGGGPNGDAPGFRYWHNPGAFAELYDTGATGKFLGFWSVLLNATFAYLGTELVGVTASEAQNPRRNIPKAIKLTFVRICVFYILSVFLVGLIVPYNSKSLAFANAQKTGASASPFVVAAIVAGVKVLPHILNGSILIFVLSASNTDLYIASRTLYSISSDGNAPAIFKRVNKRGVPYVSLLFCAAVACLAFLNVAESSTVVFGYFVNLVTVFGILTWVSILVTYLFFLRARRAQNIPDSSMPYVAPQGYWGTAIALFFVILVTLTKNYDVFVHTPARQFDYKNFITGYLGIPVYIFLFLGHKLITKSRILGPHEVDFLTGKDIIDAQEREFLEEQEAKHANAEGMTKFYNRYVSWLF</sequence>
<dbReference type="InterPro" id="IPR004841">
    <property type="entry name" value="AA-permease/SLC12A_dom"/>
</dbReference>
<dbReference type="InterPro" id="IPR050524">
    <property type="entry name" value="APC_YAT"/>
</dbReference>
<feature type="domain" description="Amino acid permease/ SLC12A" evidence="8">
    <location>
        <begin position="55"/>
        <end position="522"/>
    </location>
</feature>
<keyword evidence="6 7" id="KW-0472">Membrane</keyword>
<feature type="transmembrane region" description="Helical" evidence="7">
    <location>
        <begin position="388"/>
        <end position="408"/>
    </location>
</feature>
<feature type="transmembrane region" description="Helical" evidence="7">
    <location>
        <begin position="86"/>
        <end position="110"/>
    </location>
</feature>
<feature type="transmembrane region" description="Helical" evidence="7">
    <location>
        <begin position="288"/>
        <end position="308"/>
    </location>
</feature>
<feature type="transmembrane region" description="Helical" evidence="7">
    <location>
        <begin position="498"/>
        <end position="517"/>
    </location>
</feature>
<keyword evidence="2" id="KW-0813">Transport</keyword>
<dbReference type="Proteomes" id="UP000219286">
    <property type="component" value="Unassembled WGS sequence"/>
</dbReference>
<feature type="transmembrane region" description="Helical" evidence="7">
    <location>
        <begin position="56"/>
        <end position="74"/>
    </location>
</feature>
<evidence type="ECO:0000256" key="7">
    <source>
        <dbReference type="SAM" id="Phobius"/>
    </source>
</evidence>
<dbReference type="GO" id="GO:0015171">
    <property type="term" value="F:amino acid transmembrane transporter activity"/>
    <property type="evidence" value="ECO:0007669"/>
    <property type="project" value="TreeGrafter"/>
</dbReference>
<dbReference type="OrthoDB" id="3900342at2759"/>
<feature type="transmembrane region" description="Helical" evidence="7">
    <location>
        <begin position="247"/>
        <end position="267"/>
    </location>
</feature>
<keyword evidence="10" id="KW-1185">Reference proteome</keyword>
<feature type="transmembrane region" description="Helical" evidence="7">
    <location>
        <begin position="461"/>
        <end position="478"/>
    </location>
</feature>
<comment type="caution">
    <text evidence="9">The sequence shown here is derived from an EMBL/GenBank/DDBJ whole genome shotgun (WGS) entry which is preliminary data.</text>
</comment>
<evidence type="ECO:0000313" key="10">
    <source>
        <dbReference type="Proteomes" id="UP000219286"/>
    </source>
</evidence>
<comment type="subcellular location">
    <subcellularLocation>
        <location evidence="1">Membrane</location>
        <topology evidence="1">Multi-pass membrane protein</topology>
    </subcellularLocation>
</comment>
<name>A0A2H2YXT1_TRIPA</name>
<organism evidence="9 10">
    <name type="scientific">Trichoderma parareesei</name>
    <name type="common">Filamentous fungus</name>
    <dbReference type="NCBI Taxonomy" id="858221"/>
    <lineage>
        <taxon>Eukaryota</taxon>
        <taxon>Fungi</taxon>
        <taxon>Dikarya</taxon>
        <taxon>Ascomycota</taxon>
        <taxon>Pezizomycotina</taxon>
        <taxon>Sordariomycetes</taxon>
        <taxon>Hypocreomycetidae</taxon>
        <taxon>Hypocreales</taxon>
        <taxon>Hypocreaceae</taxon>
        <taxon>Trichoderma</taxon>
    </lineage>
</organism>
<dbReference type="FunFam" id="1.20.1740.10:FF:000006">
    <property type="entry name" value="General amino acid permease"/>
    <property type="match status" value="1"/>
</dbReference>
<evidence type="ECO:0000256" key="2">
    <source>
        <dbReference type="ARBA" id="ARBA00022448"/>
    </source>
</evidence>
<feature type="transmembrane region" description="Helical" evidence="7">
    <location>
        <begin position="199"/>
        <end position="218"/>
    </location>
</feature>
<dbReference type="PIRSF" id="PIRSF006060">
    <property type="entry name" value="AA_transporter"/>
    <property type="match status" value="1"/>
</dbReference>
<accession>A0A2H2YXT1</accession>
<dbReference type="AlphaFoldDB" id="A0A2H2YXT1"/>
<evidence type="ECO:0000259" key="8">
    <source>
        <dbReference type="Pfam" id="PF00324"/>
    </source>
</evidence>
<keyword evidence="3 7" id="KW-0812">Transmembrane</keyword>
<reference evidence="9 10" key="1">
    <citation type="journal article" date="2015" name="Genome Announc.">
        <title>Genome sequence and annotation of Trichoderma parareesei, the ancestor of the cellulase producer Trichoderma reesei.</title>
        <authorList>
            <person name="Yang D."/>
            <person name="Pomraning K."/>
            <person name="Kopchinskiy A."/>
            <person name="Karimi Aghcheh R."/>
            <person name="Atanasova L."/>
            <person name="Chenthamara K."/>
            <person name="Baker S.E."/>
            <person name="Zhang R."/>
            <person name="Shen Q."/>
            <person name="Freitag M."/>
            <person name="Kubicek C.P."/>
            <person name="Druzhinina I.S."/>
        </authorList>
    </citation>
    <scope>NUCLEOTIDE SEQUENCE [LARGE SCALE GENOMIC DNA]</scope>
    <source>
        <strain evidence="9 10">CBS 125925</strain>
    </source>
</reference>